<evidence type="ECO:0000256" key="3">
    <source>
        <dbReference type="ARBA" id="ARBA00023002"/>
    </source>
</evidence>
<dbReference type="Gene3D" id="3.40.50.720">
    <property type="entry name" value="NAD(P)-binding Rossmann-like Domain"/>
    <property type="match status" value="1"/>
</dbReference>
<keyword evidence="3" id="KW-0560">Oxidoreductase</keyword>
<accession>A0A370TDR9</accession>
<dbReference type="Proteomes" id="UP000254866">
    <property type="component" value="Unassembled WGS sequence"/>
</dbReference>
<dbReference type="PANTHER" id="PTHR24320:SF236">
    <property type="entry name" value="SHORT-CHAIN DEHYDROGENASE-RELATED"/>
    <property type="match status" value="1"/>
</dbReference>
<evidence type="ECO:0000256" key="2">
    <source>
        <dbReference type="ARBA" id="ARBA00022857"/>
    </source>
</evidence>
<dbReference type="PANTHER" id="PTHR24320">
    <property type="entry name" value="RETINOL DEHYDROGENASE"/>
    <property type="match status" value="1"/>
</dbReference>
<keyword evidence="2" id="KW-0521">NADP</keyword>
<comment type="caution">
    <text evidence="4">The sequence shown here is derived from an EMBL/GenBank/DDBJ whole genome shotgun (WGS) entry which is preliminary data.</text>
</comment>
<proteinExistence type="inferred from homology"/>
<dbReference type="OrthoDB" id="191139at2759"/>
<keyword evidence="5" id="KW-1185">Reference proteome</keyword>
<evidence type="ECO:0000313" key="4">
    <source>
        <dbReference type="EMBL" id="RDL32606.1"/>
    </source>
</evidence>
<dbReference type="RefSeq" id="XP_031866328.1">
    <property type="nucleotide sequence ID" value="XM_032017685.1"/>
</dbReference>
<dbReference type="GeneID" id="43601911"/>
<comment type="similarity">
    <text evidence="1">Belongs to the short-chain dehydrogenases/reductases (SDR) family.</text>
</comment>
<dbReference type="InterPro" id="IPR036291">
    <property type="entry name" value="NAD(P)-bd_dom_sf"/>
</dbReference>
<name>A0A370TDR9_9HELO</name>
<dbReference type="PRINTS" id="PR00081">
    <property type="entry name" value="GDHRDH"/>
</dbReference>
<organism evidence="4 5">
    <name type="scientific">Venustampulla echinocandica</name>
    <dbReference type="NCBI Taxonomy" id="2656787"/>
    <lineage>
        <taxon>Eukaryota</taxon>
        <taxon>Fungi</taxon>
        <taxon>Dikarya</taxon>
        <taxon>Ascomycota</taxon>
        <taxon>Pezizomycotina</taxon>
        <taxon>Leotiomycetes</taxon>
        <taxon>Helotiales</taxon>
        <taxon>Pleuroascaceae</taxon>
        <taxon>Venustampulla</taxon>
    </lineage>
</organism>
<gene>
    <name evidence="4" type="ORF">BP5553_09062</name>
</gene>
<protein>
    <submittedName>
        <fullName evidence="4">Short-chain dehydrogenase protein</fullName>
    </submittedName>
</protein>
<evidence type="ECO:0000256" key="1">
    <source>
        <dbReference type="ARBA" id="ARBA00006484"/>
    </source>
</evidence>
<dbReference type="AlphaFoldDB" id="A0A370TDR9"/>
<dbReference type="GO" id="GO:0016491">
    <property type="term" value="F:oxidoreductase activity"/>
    <property type="evidence" value="ECO:0007669"/>
    <property type="project" value="UniProtKB-KW"/>
</dbReference>
<dbReference type="STRING" id="2656787.A0A370TDR9"/>
<sequence>MDSVKSMLAQFFPPAPTFTDKDVPKQPGRVFIVTGGNKGVGFELVKALYPTGATVYMASRSQERAETAITKITSADPSLASNLKFLHLDLGDLATIKASVAAFTAQESRLDIIWNNAGIGAGPVGAKTEQNIEALIGVNCIGPLLFTQLLFPQLREAAKSAPRGSVRVVWTSSFLAESYSPNGGVDFKLLEQGGGKNPLVDYAASKAGNWFLATETAKRVGDEGIIGVVQNPGNLQTEIYDGQSKLLMLFVNRILYPPIFGAYTGLYAAFSPDITMEKQGAYIIPWGQIHTLPRKDIYDAIEQGQAERFWQWCEDQWKPYI</sequence>
<reference evidence="4 5" key="1">
    <citation type="journal article" date="2018" name="IMA Fungus">
        <title>IMA Genome-F 9: Draft genome sequence of Annulohypoxylon stygium, Aspergillus mulundensis, Berkeleyomyces basicola (syn. Thielaviopsis basicola), Ceratocystis smalleyi, two Cercospora beticola strains, Coleophoma cylindrospora, Fusarium fracticaudum, Phialophora cf. hyalina, and Morchella septimelata.</title>
        <authorList>
            <person name="Wingfield B.D."/>
            <person name="Bills G.F."/>
            <person name="Dong Y."/>
            <person name="Huang W."/>
            <person name="Nel W.J."/>
            <person name="Swalarsk-Parry B.S."/>
            <person name="Vaghefi N."/>
            <person name="Wilken P.M."/>
            <person name="An Z."/>
            <person name="de Beer Z.W."/>
            <person name="De Vos L."/>
            <person name="Chen L."/>
            <person name="Duong T.A."/>
            <person name="Gao Y."/>
            <person name="Hammerbacher A."/>
            <person name="Kikkert J.R."/>
            <person name="Li Y."/>
            <person name="Li H."/>
            <person name="Li K."/>
            <person name="Li Q."/>
            <person name="Liu X."/>
            <person name="Ma X."/>
            <person name="Naidoo K."/>
            <person name="Pethybridge S.J."/>
            <person name="Sun J."/>
            <person name="Steenkamp E.T."/>
            <person name="van der Nest M.A."/>
            <person name="van Wyk S."/>
            <person name="Wingfield M.J."/>
            <person name="Xiong C."/>
            <person name="Yue Q."/>
            <person name="Zhang X."/>
        </authorList>
    </citation>
    <scope>NUCLEOTIDE SEQUENCE [LARGE SCALE GENOMIC DNA]</scope>
    <source>
        <strain evidence="4 5">BP 5553</strain>
    </source>
</reference>
<dbReference type="InterPro" id="IPR002347">
    <property type="entry name" value="SDR_fam"/>
</dbReference>
<dbReference type="SUPFAM" id="SSF51735">
    <property type="entry name" value="NAD(P)-binding Rossmann-fold domains"/>
    <property type="match status" value="1"/>
</dbReference>
<evidence type="ECO:0000313" key="5">
    <source>
        <dbReference type="Proteomes" id="UP000254866"/>
    </source>
</evidence>
<dbReference type="EMBL" id="NPIC01000010">
    <property type="protein sequence ID" value="RDL32606.1"/>
    <property type="molecule type" value="Genomic_DNA"/>
</dbReference>
<dbReference type="Pfam" id="PF00106">
    <property type="entry name" value="adh_short"/>
    <property type="match status" value="1"/>
</dbReference>